<sequence length="315" mass="35614">MNSYNFVILTLSGAMETPLSSSKERQPNPNPSSPCPSPYPSPSRLWRPAAQRNLRNQWSKLLSSKNRWLSAASQGRSHATSLVNAHLSRRYMPDMDLGALRDMPGIRQKASEKLSQKQEVCRRGLLSSYEDMVSSVSHMVKASNLMRCFLKDSAVSHLVQFCDHPEDINDPGDGGGFPVFSFLSVPNFEKLAQELVEMFMLELNLKRLLVVELLSITCKESGGRSNSSSWSYELYPGEFDDLRTNSMLSEESCKPHPPRIKDWPSGDPVTWQANQLPSREVLQVYLTTWLADVNIDINRIDDIFGMVEEEMQVKL</sequence>
<dbReference type="EMBL" id="JANAVB010006795">
    <property type="protein sequence ID" value="KAJ6844063.1"/>
    <property type="molecule type" value="Genomic_DNA"/>
</dbReference>
<gene>
    <name evidence="2" type="ORF">M6B38_294715</name>
</gene>
<dbReference type="PANTHER" id="PTHR15827">
    <property type="entry name" value="CYCLIN-DEPENDENT KINASE 2-INTERACTING PROTEIN"/>
    <property type="match status" value="1"/>
</dbReference>
<feature type="region of interest" description="Disordered" evidence="1">
    <location>
        <begin position="17"/>
        <end position="44"/>
    </location>
</feature>
<dbReference type="PANTHER" id="PTHR15827:SF2">
    <property type="entry name" value="CYCLIN-DEPENDENT KINASE 2-INTERACTING PROTEIN"/>
    <property type="match status" value="1"/>
</dbReference>
<name>A0AAX6HTM8_IRIPA</name>
<evidence type="ECO:0000313" key="2">
    <source>
        <dbReference type="EMBL" id="KAJ6844063.1"/>
    </source>
</evidence>
<proteinExistence type="predicted"/>
<dbReference type="AlphaFoldDB" id="A0AAX6HTM8"/>
<protein>
    <submittedName>
        <fullName evidence="2">Uncharacterized protein</fullName>
    </submittedName>
</protein>
<reference evidence="2" key="1">
    <citation type="journal article" date="2023" name="GigaByte">
        <title>Genome assembly of the bearded iris, Iris pallida Lam.</title>
        <authorList>
            <person name="Bruccoleri R.E."/>
            <person name="Oakeley E.J."/>
            <person name="Faust A.M.E."/>
            <person name="Altorfer M."/>
            <person name="Dessus-Babus S."/>
            <person name="Burckhardt D."/>
            <person name="Oertli M."/>
            <person name="Naumann U."/>
            <person name="Petersen F."/>
            <person name="Wong J."/>
        </authorList>
    </citation>
    <scope>NUCLEOTIDE SEQUENCE</scope>
    <source>
        <strain evidence="2">GSM-AAB239-AS_SAM_17_03QT</strain>
    </source>
</reference>
<evidence type="ECO:0000256" key="1">
    <source>
        <dbReference type="SAM" id="MobiDB-lite"/>
    </source>
</evidence>
<evidence type="ECO:0000313" key="3">
    <source>
        <dbReference type="Proteomes" id="UP001140949"/>
    </source>
</evidence>
<feature type="compositionally biased region" description="Pro residues" evidence="1">
    <location>
        <begin position="28"/>
        <end position="41"/>
    </location>
</feature>
<keyword evidence="3" id="KW-1185">Reference proteome</keyword>
<organism evidence="2 3">
    <name type="scientific">Iris pallida</name>
    <name type="common">Sweet iris</name>
    <dbReference type="NCBI Taxonomy" id="29817"/>
    <lineage>
        <taxon>Eukaryota</taxon>
        <taxon>Viridiplantae</taxon>
        <taxon>Streptophyta</taxon>
        <taxon>Embryophyta</taxon>
        <taxon>Tracheophyta</taxon>
        <taxon>Spermatophyta</taxon>
        <taxon>Magnoliopsida</taxon>
        <taxon>Liliopsida</taxon>
        <taxon>Asparagales</taxon>
        <taxon>Iridaceae</taxon>
        <taxon>Iridoideae</taxon>
        <taxon>Irideae</taxon>
        <taxon>Iris</taxon>
    </lineage>
</organism>
<accession>A0AAX6HTM8</accession>
<comment type="caution">
    <text evidence="2">The sequence shown here is derived from an EMBL/GenBank/DDBJ whole genome shotgun (WGS) entry which is preliminary data.</text>
</comment>
<reference evidence="2" key="2">
    <citation type="submission" date="2023-04" db="EMBL/GenBank/DDBJ databases">
        <authorList>
            <person name="Bruccoleri R.E."/>
            <person name="Oakeley E.J."/>
            <person name="Faust A.-M."/>
            <person name="Dessus-Babus S."/>
            <person name="Altorfer M."/>
            <person name="Burckhardt D."/>
            <person name="Oertli M."/>
            <person name="Naumann U."/>
            <person name="Petersen F."/>
            <person name="Wong J."/>
        </authorList>
    </citation>
    <scope>NUCLEOTIDE SEQUENCE</scope>
    <source>
        <strain evidence="2">GSM-AAB239-AS_SAM_17_03QT</strain>
        <tissue evidence="2">Leaf</tissue>
    </source>
</reference>
<dbReference type="Proteomes" id="UP001140949">
    <property type="component" value="Unassembled WGS sequence"/>
</dbReference>